<dbReference type="InterPro" id="IPR006357">
    <property type="entry name" value="HAD-SF_hydro_IIA"/>
</dbReference>
<dbReference type="Gene3D" id="3.40.50.1000">
    <property type="entry name" value="HAD superfamily/HAD-like"/>
    <property type="match status" value="2"/>
</dbReference>
<dbReference type="InterPro" id="IPR023214">
    <property type="entry name" value="HAD_sf"/>
</dbReference>
<evidence type="ECO:0008006" key="3">
    <source>
        <dbReference type="Google" id="ProtNLM"/>
    </source>
</evidence>
<keyword evidence="2" id="KW-1185">Reference proteome</keyword>
<accession>A0A081K8V8</accession>
<dbReference type="GO" id="GO:0005737">
    <property type="term" value="C:cytoplasm"/>
    <property type="evidence" value="ECO:0007669"/>
    <property type="project" value="TreeGrafter"/>
</dbReference>
<dbReference type="STRING" id="305900.GV64_07380"/>
<reference evidence="1 2" key="1">
    <citation type="submission" date="2014-06" db="EMBL/GenBank/DDBJ databases">
        <title>Whole Genome Sequences of Three Symbiotic Endozoicomonas Bacteria.</title>
        <authorList>
            <person name="Neave M.J."/>
            <person name="Apprill A."/>
            <person name="Voolstra C.R."/>
        </authorList>
    </citation>
    <scope>NUCLEOTIDE SEQUENCE [LARGE SCALE GENOMIC DNA]</scope>
    <source>
        <strain evidence="1 2">DSM 22380</strain>
    </source>
</reference>
<dbReference type="GO" id="GO:0016791">
    <property type="term" value="F:phosphatase activity"/>
    <property type="evidence" value="ECO:0007669"/>
    <property type="project" value="TreeGrafter"/>
</dbReference>
<proteinExistence type="predicted"/>
<gene>
    <name evidence="1" type="ORF">GV64_07380</name>
</gene>
<dbReference type="EMBL" id="JOJP01000001">
    <property type="protein sequence ID" value="KEI70584.1"/>
    <property type="molecule type" value="Genomic_DNA"/>
</dbReference>
<dbReference type="PANTHER" id="PTHR19288:SF46">
    <property type="entry name" value="HALOACID DEHALOGENASE-LIKE HYDROLASE DOMAIN-CONTAINING PROTEIN 2"/>
    <property type="match status" value="1"/>
</dbReference>
<dbReference type="SUPFAM" id="SSF56784">
    <property type="entry name" value="HAD-like"/>
    <property type="match status" value="1"/>
</dbReference>
<evidence type="ECO:0000313" key="2">
    <source>
        <dbReference type="Proteomes" id="UP000027997"/>
    </source>
</evidence>
<dbReference type="AlphaFoldDB" id="A0A081K8V8"/>
<dbReference type="Proteomes" id="UP000027997">
    <property type="component" value="Unassembled WGS sequence"/>
</dbReference>
<evidence type="ECO:0000313" key="1">
    <source>
        <dbReference type="EMBL" id="KEI70584.1"/>
    </source>
</evidence>
<dbReference type="eggNOG" id="COG0647">
    <property type="taxonomic scope" value="Bacteria"/>
</dbReference>
<comment type="caution">
    <text evidence="1">The sequence shown here is derived from an EMBL/GenBank/DDBJ whole genome shotgun (WGS) entry which is preliminary data.</text>
</comment>
<dbReference type="Pfam" id="PF13242">
    <property type="entry name" value="Hydrolase_like"/>
    <property type="match status" value="1"/>
</dbReference>
<name>A0A081K8V8_9GAMM</name>
<dbReference type="NCBIfam" id="TIGR01460">
    <property type="entry name" value="HAD-SF-IIA"/>
    <property type="match status" value="1"/>
</dbReference>
<sequence length="303" mass="32916">MIVLSPDSLNEIYARHLDWYPAIANPQSPPEFVDGLKDIMKQFDLILLDSYGVLCRGSTPIDGAAEAIQQLRESNIPFCVVSNDTLTNHSVAAEKYQARGFDFSGDEVLTSLDITEQYLNTLTNKGNIGVIAPLEHPSNHLLEGMIRLNGCNGEIPGEVDTLLFLTGAGWTAKMQENLANSANGRQFNLVVGNPDIGAPHGDHVTATPGYFLADLVEQTAQKAKPILFGKPDSSIFSMVIKQHQITDPSRVLMVGDTLYTDILGGNAMGFKTLLLQCGVYQNEDIMKVIADTGISPHYIAPSL</sequence>
<organism evidence="1 2">
    <name type="scientific">Endozoicomonas elysicola</name>
    <dbReference type="NCBI Taxonomy" id="305900"/>
    <lineage>
        <taxon>Bacteria</taxon>
        <taxon>Pseudomonadati</taxon>
        <taxon>Pseudomonadota</taxon>
        <taxon>Gammaproteobacteria</taxon>
        <taxon>Oceanospirillales</taxon>
        <taxon>Endozoicomonadaceae</taxon>
        <taxon>Endozoicomonas</taxon>
    </lineage>
</organism>
<dbReference type="InterPro" id="IPR036412">
    <property type="entry name" value="HAD-like_sf"/>
</dbReference>
<dbReference type="PANTHER" id="PTHR19288">
    <property type="entry name" value="4-NITROPHENYLPHOSPHATASE-RELATED"/>
    <property type="match status" value="1"/>
</dbReference>
<protein>
    <recommendedName>
        <fullName evidence="3">HAD family hydrolase</fullName>
    </recommendedName>
</protein>
<dbReference type="RefSeq" id="WP_020580825.1">
    <property type="nucleotide sequence ID" value="NZ_JOJP01000001.1"/>
</dbReference>
<dbReference type="Pfam" id="PF13344">
    <property type="entry name" value="Hydrolase_6"/>
    <property type="match status" value="1"/>
</dbReference>